<evidence type="ECO:0000256" key="2">
    <source>
        <dbReference type="SAM" id="Phobius"/>
    </source>
</evidence>
<feature type="transmembrane region" description="Helical" evidence="2">
    <location>
        <begin position="54"/>
        <end position="76"/>
    </location>
</feature>
<proteinExistence type="predicted"/>
<organism evidence="3 4">
    <name type="scientific">Dietzia cinnamea</name>
    <dbReference type="NCBI Taxonomy" id="321318"/>
    <lineage>
        <taxon>Bacteria</taxon>
        <taxon>Bacillati</taxon>
        <taxon>Actinomycetota</taxon>
        <taxon>Actinomycetes</taxon>
        <taxon>Mycobacteriales</taxon>
        <taxon>Dietziaceae</taxon>
        <taxon>Dietzia</taxon>
    </lineage>
</organism>
<feature type="transmembrane region" description="Helical" evidence="2">
    <location>
        <begin position="97"/>
        <end position="119"/>
    </location>
</feature>
<name>A0AAW5QAE0_9ACTN</name>
<keyword evidence="2" id="KW-1133">Transmembrane helix</keyword>
<comment type="caution">
    <text evidence="3">The sequence shown here is derived from an EMBL/GenBank/DDBJ whole genome shotgun (WGS) entry which is preliminary data.</text>
</comment>
<dbReference type="AlphaFoldDB" id="A0AAW5QAE0"/>
<evidence type="ECO:0000313" key="3">
    <source>
        <dbReference type="EMBL" id="MCT2118020.1"/>
    </source>
</evidence>
<dbReference type="EMBL" id="JALXTC010000040">
    <property type="protein sequence ID" value="MCT2118020.1"/>
    <property type="molecule type" value="Genomic_DNA"/>
</dbReference>
<feature type="transmembrane region" description="Helical" evidence="2">
    <location>
        <begin position="26"/>
        <end position="42"/>
    </location>
</feature>
<dbReference type="Proteomes" id="UP001206890">
    <property type="component" value="Unassembled WGS sequence"/>
</dbReference>
<keyword evidence="2" id="KW-0472">Membrane</keyword>
<sequence length="350" mass="39270">MRTDLAARPFPYTCHAVCRPVKPVRAFLLFWVVLAFVLLYFGPVATQPADERTAYPVALGAFWLFGMAVIPIRVGFRDVLPNRVVNFRGATWVLPRVGSAELVLLICAGASMAASGVFYGELIGWPSTELDGINDPTVTGPLLIVAGASFILLCLWQMLRGIRMTPESITYWRGIGRITLAWDELGDAESTNDVRDHEGYRKYLRRYQPGAKIVVPPERVSGVKVRVRWEDFDTPLLLLETDYFTVEPSALLTAILALRDRPELRPLLGPRASKLLFVGPPCRVRRHMYRTQQRSGPTPPPNRLPGRPASSPTWSPRRASSRLPCPPPRYSTRWWRAWRAPRTGACAPGR</sequence>
<feature type="transmembrane region" description="Helical" evidence="2">
    <location>
        <begin position="139"/>
        <end position="159"/>
    </location>
</feature>
<reference evidence="3" key="1">
    <citation type="submission" date="2022-04" db="EMBL/GenBank/DDBJ databases">
        <title>Human microbiome associated bacterial genomes.</title>
        <authorList>
            <person name="Sandstrom S."/>
            <person name="Salamzade R."/>
            <person name="Kalan L.R."/>
        </authorList>
    </citation>
    <scope>NUCLEOTIDE SEQUENCE</scope>
    <source>
        <strain evidence="3">P3-SID1762</strain>
    </source>
</reference>
<feature type="region of interest" description="Disordered" evidence="1">
    <location>
        <begin position="290"/>
        <end position="330"/>
    </location>
</feature>
<accession>A0AAW5QAE0</accession>
<gene>
    <name evidence="3" type="ORF">M3D93_09695</name>
</gene>
<dbReference type="RefSeq" id="WP_141764016.1">
    <property type="nucleotide sequence ID" value="NZ_JAFFGT010000109.1"/>
</dbReference>
<evidence type="ECO:0000313" key="4">
    <source>
        <dbReference type="Proteomes" id="UP001206890"/>
    </source>
</evidence>
<protein>
    <submittedName>
        <fullName evidence="3">Uncharacterized protein</fullName>
    </submittedName>
</protein>
<keyword evidence="2" id="KW-0812">Transmembrane</keyword>
<evidence type="ECO:0000256" key="1">
    <source>
        <dbReference type="SAM" id="MobiDB-lite"/>
    </source>
</evidence>